<keyword evidence="12" id="KW-0378">Hydrolase</keyword>
<evidence type="ECO:0000259" key="11">
    <source>
        <dbReference type="PROSITE" id="PS51194"/>
    </source>
</evidence>
<comment type="similarity">
    <text evidence="1">Belongs to the helicase family. RecQ subfamily.</text>
</comment>
<organism evidence="12 13">
    <name type="scientific">Mycena sanguinolenta</name>
    <dbReference type="NCBI Taxonomy" id="230812"/>
    <lineage>
        <taxon>Eukaryota</taxon>
        <taxon>Fungi</taxon>
        <taxon>Dikarya</taxon>
        <taxon>Basidiomycota</taxon>
        <taxon>Agaricomycotina</taxon>
        <taxon>Agaricomycetes</taxon>
        <taxon>Agaricomycetidae</taxon>
        <taxon>Agaricales</taxon>
        <taxon>Marasmiineae</taxon>
        <taxon>Mycenaceae</taxon>
        <taxon>Mycena</taxon>
    </lineage>
</organism>
<feature type="compositionally biased region" description="Polar residues" evidence="9">
    <location>
        <begin position="966"/>
        <end position="978"/>
    </location>
</feature>
<dbReference type="PROSITE" id="PS51194">
    <property type="entry name" value="HELICASE_CTER"/>
    <property type="match status" value="1"/>
</dbReference>
<dbReference type="InterPro" id="IPR001650">
    <property type="entry name" value="Helicase_C-like"/>
</dbReference>
<dbReference type="GO" id="GO:0005694">
    <property type="term" value="C:chromosome"/>
    <property type="evidence" value="ECO:0007669"/>
    <property type="project" value="TreeGrafter"/>
</dbReference>
<dbReference type="EC" id="5.6.2.4" evidence="8"/>
<keyword evidence="4" id="KW-0238">DNA-binding</keyword>
<dbReference type="Pfam" id="PF00270">
    <property type="entry name" value="DEAD"/>
    <property type="match status" value="1"/>
</dbReference>
<evidence type="ECO:0000256" key="1">
    <source>
        <dbReference type="ARBA" id="ARBA00005446"/>
    </source>
</evidence>
<reference evidence="12" key="1">
    <citation type="submission" date="2020-05" db="EMBL/GenBank/DDBJ databases">
        <title>Mycena genomes resolve the evolution of fungal bioluminescence.</title>
        <authorList>
            <person name="Tsai I.J."/>
        </authorList>
    </citation>
    <scope>NUCLEOTIDE SEQUENCE</scope>
    <source>
        <strain evidence="12">160909Yilan</strain>
    </source>
</reference>
<dbReference type="EMBL" id="JACAZH010000005">
    <property type="protein sequence ID" value="KAF7368146.1"/>
    <property type="molecule type" value="Genomic_DNA"/>
</dbReference>
<evidence type="ECO:0000256" key="4">
    <source>
        <dbReference type="ARBA" id="ARBA00023125"/>
    </source>
</evidence>
<dbReference type="GO" id="GO:0009378">
    <property type="term" value="F:four-way junction helicase activity"/>
    <property type="evidence" value="ECO:0007669"/>
    <property type="project" value="TreeGrafter"/>
</dbReference>
<dbReference type="PANTHER" id="PTHR13710:SF153">
    <property type="entry name" value="RECQ-LIKE DNA HELICASE BLM"/>
    <property type="match status" value="1"/>
</dbReference>
<evidence type="ECO:0000256" key="8">
    <source>
        <dbReference type="ARBA" id="ARBA00034808"/>
    </source>
</evidence>
<evidence type="ECO:0000313" key="13">
    <source>
        <dbReference type="Proteomes" id="UP000623467"/>
    </source>
</evidence>
<keyword evidence="6" id="KW-0539">Nucleus</keyword>
<keyword evidence="12" id="KW-0347">Helicase</keyword>
<sequence>MEIDAENSAGVEPKSLAGFTRVDGHEDLITDALLDTVGLAYQVEWNLFLCCKTLFHSAGIFVHFHKDHTIQQRPSAKVKEHILHLAKQWDMPDSYVDTKPTVAPRIAASGVDIVENLYGCAHCAVTGSKKYLQAHNRGKPHPSLPQKPFLEGLSAHYINRNHCRVIRRPKPAIAAAPSLMEQMASLDSEVVAQGPGITNGRLISPFLHRTKWHEIREPYKEHVPKLIALAAFPSNDEFRILVEAVRLYFRNADELFDHTEELVLQHLNTHDPAKSGINNTPFHRHQNGDTTAQQYVVVIIRLIASLLRCSEVFSMELDEDLAAAINDLRLVLCDHRHGASDAQSTLHAVFTALWHTRWRQTSASRMPDPTMRFLMLMSCQTGGEFATAKDTSGPIRKLCWGIQMHGLAEIHRLVETEGIFQMEAYERIAEFLVEKDITTYAALWSLQHYTSAVSMQTVVFPKIWWLDTENWTELLYRGQRVSIEQLEDIFTRLEAEIVDLWEISVLMGMDLHVGWSDIVEDLTEKRAGYSFLTDKRNPFHKHKHSFAKALDENLDLRKRFTTSGSGYTQLDLMKCRDWLYKLAKLEGLVMLLTDMLGGAPPRGTELVSMLACNTPFRLRNFCVLGRHIAIVRQYDKTSNITQSDRLIPHSISAVVADITIQIHTFARPWAQFLASKIWVNDPSVSTAYREMLYMDMGHMFTSDRLGQLMGSKTSGVLGWEVKISIYRQINIAFRRKKCGGAIELIEQETVSTLNAMSSGHSLRTENMVYGLSPDSLAGAPEDVLPLFLFGSGEWQTLHRMVPGGLGLHYRAARCHKFAALVSDGTIKLKRKRREGEGSSVPVEVAEKQDQMLALMKEMQQAINQNAHSLSQIEAKQDRTLAVLAQIEARIQALETAPPTARIQALETAPPAGCATATTATPKRKAVSPEIIVIDTPSPKRESTAVPRSIIRESTAVPRGTIARTLFSGQPSQSQSQVIQRRKRPQVSSSPTGTPHRPRKQFVSSLGSTPVKEASPRSNTVKELALDSGQINVLEKLRELLKDPNAGWKNEAQYLGIRECLALQRDMVVTSKTGDGKTLIAVVPALVEDAITIVVVPLLSLLEDWERRLNAFGVPYERFQGAANPKIIGDANIVLVSCDMIKRKSWSIAVADVTKRRTIARMVFDEGYYYGKDHEFRKETFSQAYHIRGFNCQIVLMGATVSKAAFRFLKKEFELEKPLRITSGFYRPELNLTVIRDCKTAKDCIKKIKAIIDHHTRSPDWKPTDRWVVFVVTITEGEELARELGVPLYRAAKGEDRDQENADRKQLYEDWADGTYIGLVATSALSAGNDLAHIRLTIHKKCPHTATDYGQEAGRAERDGKEAYNYIVAQEKPWTNPNPPHPEFGDMHGMQVISDLVYKTPATFPERCMIYQLTKFFDGKGFTCNDYKREQPCTGCYGQTYEGNPVAAAEFDKNKALWITDEDYKLKKRKLDQSFGAATNRAVLRKGKDLSSIQDGLDLYRRIFALVGQTCGICHCFGTQPATEHEFNKCPIFRLRPELKKQFDQFRHTISYPRGENGPCYTCHIVSGGRDSLHPPFEMGRAQAKCPNPKLALTIAFGIWAEPEWREKALEYFQPEGLAWDSIAGFTQWYSMQDNQKVWRSMAMIRFFGQNKLKE</sequence>
<protein>
    <recommendedName>
        <fullName evidence="8">DNA 3'-5' helicase</fullName>
        <ecNumber evidence="8">5.6.2.4</ecNumber>
    </recommendedName>
</protein>
<dbReference type="GO" id="GO:0003677">
    <property type="term" value="F:DNA binding"/>
    <property type="evidence" value="ECO:0007669"/>
    <property type="project" value="UniProtKB-KW"/>
</dbReference>
<accession>A0A8H6Z0J0</accession>
<proteinExistence type="inferred from homology"/>
<keyword evidence="3" id="KW-0067">ATP-binding</keyword>
<keyword evidence="13" id="KW-1185">Reference proteome</keyword>
<evidence type="ECO:0000256" key="2">
    <source>
        <dbReference type="ARBA" id="ARBA00022741"/>
    </source>
</evidence>
<dbReference type="SUPFAM" id="SSF52540">
    <property type="entry name" value="P-loop containing nucleoside triphosphate hydrolases"/>
    <property type="match status" value="1"/>
</dbReference>
<dbReference type="GO" id="GO:0000724">
    <property type="term" value="P:double-strand break repair via homologous recombination"/>
    <property type="evidence" value="ECO:0007669"/>
    <property type="project" value="TreeGrafter"/>
</dbReference>
<dbReference type="GO" id="GO:0005737">
    <property type="term" value="C:cytoplasm"/>
    <property type="evidence" value="ECO:0007669"/>
    <property type="project" value="TreeGrafter"/>
</dbReference>
<dbReference type="Gene3D" id="3.40.50.300">
    <property type="entry name" value="P-loop containing nucleotide triphosphate hydrolases"/>
    <property type="match status" value="2"/>
</dbReference>
<dbReference type="GO" id="GO:0005634">
    <property type="term" value="C:nucleus"/>
    <property type="evidence" value="ECO:0007669"/>
    <property type="project" value="TreeGrafter"/>
</dbReference>
<dbReference type="OrthoDB" id="3151137at2759"/>
<keyword evidence="5" id="KW-0413">Isomerase</keyword>
<name>A0A8H6Z0J0_9AGAR</name>
<dbReference type="SMART" id="SM00490">
    <property type="entry name" value="HELICc"/>
    <property type="match status" value="1"/>
</dbReference>
<dbReference type="PROSITE" id="PS51192">
    <property type="entry name" value="HELICASE_ATP_BIND_1"/>
    <property type="match status" value="1"/>
</dbReference>
<evidence type="ECO:0000256" key="3">
    <source>
        <dbReference type="ARBA" id="ARBA00022840"/>
    </source>
</evidence>
<keyword evidence="2" id="KW-0547">Nucleotide-binding</keyword>
<dbReference type="PANTHER" id="PTHR13710">
    <property type="entry name" value="DNA HELICASE RECQ FAMILY MEMBER"/>
    <property type="match status" value="1"/>
</dbReference>
<dbReference type="SMART" id="SM00487">
    <property type="entry name" value="DEXDc"/>
    <property type="match status" value="1"/>
</dbReference>
<dbReference type="InterPro" id="IPR011545">
    <property type="entry name" value="DEAD/DEAH_box_helicase_dom"/>
</dbReference>
<evidence type="ECO:0000256" key="9">
    <source>
        <dbReference type="SAM" id="MobiDB-lite"/>
    </source>
</evidence>
<feature type="region of interest" description="Disordered" evidence="9">
    <location>
        <begin position="965"/>
        <end position="1019"/>
    </location>
</feature>
<comment type="catalytic activity">
    <reaction evidence="7">
        <text>Couples ATP hydrolysis with the unwinding of duplex DNA by translocating in the 3'-5' direction.</text>
        <dbReference type="EC" id="5.6.2.4"/>
    </reaction>
</comment>
<dbReference type="InterPro" id="IPR014001">
    <property type="entry name" value="Helicase_ATP-bd"/>
</dbReference>
<evidence type="ECO:0000256" key="7">
    <source>
        <dbReference type="ARBA" id="ARBA00034617"/>
    </source>
</evidence>
<dbReference type="Pfam" id="PF00271">
    <property type="entry name" value="Helicase_C"/>
    <property type="match status" value="1"/>
</dbReference>
<dbReference type="InterPro" id="IPR027417">
    <property type="entry name" value="P-loop_NTPase"/>
</dbReference>
<dbReference type="Proteomes" id="UP000623467">
    <property type="component" value="Unassembled WGS sequence"/>
</dbReference>
<gene>
    <name evidence="12" type="ORF">MSAN_00881000</name>
</gene>
<evidence type="ECO:0000256" key="6">
    <source>
        <dbReference type="ARBA" id="ARBA00023242"/>
    </source>
</evidence>
<evidence type="ECO:0000256" key="5">
    <source>
        <dbReference type="ARBA" id="ARBA00023235"/>
    </source>
</evidence>
<dbReference type="GO" id="GO:0005524">
    <property type="term" value="F:ATP binding"/>
    <property type="evidence" value="ECO:0007669"/>
    <property type="project" value="UniProtKB-KW"/>
</dbReference>
<dbReference type="GO" id="GO:0043138">
    <property type="term" value="F:3'-5' DNA helicase activity"/>
    <property type="evidence" value="ECO:0007669"/>
    <property type="project" value="UniProtKB-EC"/>
</dbReference>
<feature type="domain" description="Helicase C-terminal" evidence="11">
    <location>
        <begin position="1246"/>
        <end position="1416"/>
    </location>
</feature>
<evidence type="ECO:0000259" key="10">
    <source>
        <dbReference type="PROSITE" id="PS51192"/>
    </source>
</evidence>
<feature type="domain" description="Helicase ATP-binding" evidence="10">
    <location>
        <begin position="1057"/>
        <end position="1218"/>
    </location>
</feature>
<comment type="caution">
    <text evidence="12">The sequence shown here is derived from an EMBL/GenBank/DDBJ whole genome shotgun (WGS) entry which is preliminary data.</text>
</comment>
<evidence type="ECO:0000313" key="12">
    <source>
        <dbReference type="EMBL" id="KAF7368146.1"/>
    </source>
</evidence>